<reference evidence="2 3" key="1">
    <citation type="submission" date="2023-01" db="EMBL/GenBank/DDBJ databases">
        <title>Novel diversity within Roseofilum (Cyanobacteria; Desertifilaceae) from marine benthic mats with descriptions of four novel species.</title>
        <authorList>
            <person name="Wang Y."/>
            <person name="Berthold D.E."/>
            <person name="Hu J."/>
            <person name="Lefler F.W."/>
            <person name="Laughinghouse H.D. IV."/>
        </authorList>
    </citation>
    <scope>NUCLEOTIDE SEQUENCE [LARGE SCALE GENOMIC DNA]</scope>
    <source>
        <strain evidence="2 3">BLCC-M114</strain>
    </source>
</reference>
<feature type="transmembrane region" description="Helical" evidence="1">
    <location>
        <begin position="848"/>
        <end position="866"/>
    </location>
</feature>
<feature type="transmembrane region" description="Helical" evidence="1">
    <location>
        <begin position="1201"/>
        <end position="1218"/>
    </location>
</feature>
<dbReference type="RefSeq" id="WP_283765004.1">
    <property type="nucleotide sequence ID" value="NZ_JAQOSO010000002.1"/>
</dbReference>
<feature type="transmembrane region" description="Helical" evidence="1">
    <location>
        <begin position="592"/>
        <end position="608"/>
    </location>
</feature>
<feature type="transmembrane region" description="Helical" evidence="1">
    <location>
        <begin position="1163"/>
        <end position="1180"/>
    </location>
</feature>
<dbReference type="Proteomes" id="UP001235849">
    <property type="component" value="Unassembled WGS sequence"/>
</dbReference>
<feature type="transmembrane region" description="Helical" evidence="1">
    <location>
        <begin position="527"/>
        <end position="549"/>
    </location>
</feature>
<feature type="transmembrane region" description="Helical" evidence="1">
    <location>
        <begin position="138"/>
        <end position="159"/>
    </location>
</feature>
<feature type="transmembrane region" description="Helical" evidence="1">
    <location>
        <begin position="1481"/>
        <end position="1503"/>
    </location>
</feature>
<protein>
    <recommendedName>
        <fullName evidence="4">DUF2157 domain-containing protein</fullName>
    </recommendedName>
</protein>
<feature type="transmembrane region" description="Helical" evidence="1">
    <location>
        <begin position="614"/>
        <end position="635"/>
    </location>
</feature>
<feature type="transmembrane region" description="Helical" evidence="1">
    <location>
        <begin position="555"/>
        <end position="572"/>
    </location>
</feature>
<name>A0ABT7B0D4_9CYAN</name>
<feature type="transmembrane region" description="Helical" evidence="1">
    <location>
        <begin position="1358"/>
        <end position="1376"/>
    </location>
</feature>
<comment type="caution">
    <text evidence="2">The sequence shown here is derived from an EMBL/GenBank/DDBJ whole genome shotgun (WGS) entry which is preliminary data.</text>
</comment>
<feature type="transmembrane region" description="Helical" evidence="1">
    <location>
        <begin position="1281"/>
        <end position="1298"/>
    </location>
</feature>
<feature type="transmembrane region" description="Helical" evidence="1">
    <location>
        <begin position="1383"/>
        <end position="1401"/>
    </location>
</feature>
<keyword evidence="3" id="KW-1185">Reference proteome</keyword>
<feature type="transmembrane region" description="Helical" evidence="1">
    <location>
        <begin position="1310"/>
        <end position="1328"/>
    </location>
</feature>
<gene>
    <name evidence="2" type="ORF">PMG25_00770</name>
</gene>
<feature type="transmembrane region" description="Helical" evidence="1">
    <location>
        <begin position="272"/>
        <end position="289"/>
    </location>
</feature>
<feature type="transmembrane region" description="Helical" evidence="1">
    <location>
        <begin position="824"/>
        <end position="841"/>
    </location>
</feature>
<accession>A0ABT7B0D4</accession>
<dbReference type="EMBL" id="JAQOSO010000002">
    <property type="protein sequence ID" value="MDJ1172621.1"/>
    <property type="molecule type" value="Genomic_DNA"/>
</dbReference>
<feature type="transmembrane region" description="Helical" evidence="1">
    <location>
        <begin position="197"/>
        <end position="213"/>
    </location>
</feature>
<feature type="transmembrane region" description="Helical" evidence="1">
    <location>
        <begin position="1407"/>
        <end position="1428"/>
    </location>
</feature>
<feature type="transmembrane region" description="Helical" evidence="1">
    <location>
        <begin position="165"/>
        <end position="185"/>
    </location>
</feature>
<keyword evidence="1" id="KW-1133">Transmembrane helix</keyword>
<feature type="transmembrane region" description="Helical" evidence="1">
    <location>
        <begin position="1510"/>
        <end position="1527"/>
    </location>
</feature>
<feature type="transmembrane region" description="Helical" evidence="1">
    <location>
        <begin position="1106"/>
        <end position="1122"/>
    </location>
</feature>
<feature type="transmembrane region" description="Helical" evidence="1">
    <location>
        <begin position="225"/>
        <end position="242"/>
    </location>
</feature>
<feature type="transmembrane region" description="Helical" evidence="1">
    <location>
        <begin position="719"/>
        <end position="739"/>
    </location>
</feature>
<proteinExistence type="predicted"/>
<feature type="transmembrane region" description="Helical" evidence="1">
    <location>
        <begin position="363"/>
        <end position="391"/>
    </location>
</feature>
<feature type="transmembrane region" description="Helical" evidence="1">
    <location>
        <begin position="443"/>
        <end position="462"/>
    </location>
</feature>
<feature type="transmembrane region" description="Helical" evidence="1">
    <location>
        <begin position="685"/>
        <end position="707"/>
    </location>
</feature>
<feature type="transmembrane region" description="Helical" evidence="1">
    <location>
        <begin position="498"/>
        <end position="515"/>
    </location>
</feature>
<feature type="transmembrane region" description="Helical" evidence="1">
    <location>
        <begin position="751"/>
        <end position="770"/>
    </location>
</feature>
<feature type="transmembrane region" description="Helical" evidence="1">
    <location>
        <begin position="1440"/>
        <end position="1461"/>
    </location>
</feature>
<feature type="transmembrane region" description="Helical" evidence="1">
    <location>
        <begin position="1048"/>
        <end position="1070"/>
    </location>
</feature>
<evidence type="ECO:0000313" key="2">
    <source>
        <dbReference type="EMBL" id="MDJ1172621.1"/>
    </source>
</evidence>
<feature type="transmembrane region" description="Helical" evidence="1">
    <location>
        <begin position="913"/>
        <end position="935"/>
    </location>
</feature>
<feature type="transmembrane region" description="Helical" evidence="1">
    <location>
        <begin position="941"/>
        <end position="960"/>
    </location>
</feature>
<evidence type="ECO:0000313" key="3">
    <source>
        <dbReference type="Proteomes" id="UP001235849"/>
    </source>
</evidence>
<feature type="transmembrane region" description="Helical" evidence="1">
    <location>
        <begin position="1131"/>
        <end position="1151"/>
    </location>
</feature>
<organism evidence="2 3">
    <name type="scientific">Roseofilum capinflatum BLCC-M114</name>
    <dbReference type="NCBI Taxonomy" id="3022440"/>
    <lineage>
        <taxon>Bacteria</taxon>
        <taxon>Bacillati</taxon>
        <taxon>Cyanobacteriota</taxon>
        <taxon>Cyanophyceae</taxon>
        <taxon>Desertifilales</taxon>
        <taxon>Desertifilaceae</taxon>
        <taxon>Roseofilum</taxon>
        <taxon>Roseofilum capinflatum</taxon>
    </lineage>
</organism>
<keyword evidence="1" id="KW-0472">Membrane</keyword>
<evidence type="ECO:0000256" key="1">
    <source>
        <dbReference type="SAM" id="Phobius"/>
    </source>
</evidence>
<feature type="transmembrane region" description="Helical" evidence="1">
    <location>
        <begin position="872"/>
        <end position="892"/>
    </location>
</feature>
<feature type="transmembrane region" description="Helical" evidence="1">
    <location>
        <begin position="310"/>
        <end position="343"/>
    </location>
</feature>
<evidence type="ECO:0008006" key="4">
    <source>
        <dbReference type="Google" id="ProtNLM"/>
    </source>
</evidence>
<feature type="transmembrane region" description="Helical" evidence="1">
    <location>
        <begin position="403"/>
        <end position="423"/>
    </location>
</feature>
<keyword evidence="1" id="KW-0812">Transmembrane</keyword>
<sequence>MAPISESIAEIELDPALPITSVLEGLKVWQDLGILTEDSVYLCLKVDTRHANFLEGLEIGLRLGLIDELQVKQIARTHLCCAIPEPQVIAPPVAEQPPMPSAPVLTPEPSVPEPKLTTKPSWIGQRLESLKAELSVRWLLFLGLFLVVLSSGVFAASQWENFPAIVQYGVLLGYTSLFWLMSRLASQKENLRLTSQALKLVTLLLIPVNFWAMDDFGLWSNPVNGLASLGSAVYLTVIAGSLWQSESRVSFPFLIYCFSSFLHWGWGIPNFPIFSVYLAIVGSLGFYVNQFQYPEHSLKQTLQLSRLSLYAISILIFRAIFVQGVILPHLGLAIALCGTFTIWLSFTRRSHYHQSINRLGLSLLFFAWLVSIWVSFPWQGVIISFIAIKIYQKFISRWQHRRDLAIFWLIGIEMSLLVWSFIPQILQLRILATAIEITQAQDFPIALISAIGLPYLIWIVNTGDRCYRREQAKLAHFSEFVALGLGISLLIFSFPNVILRIFCLTNVVFLLIWVTKRRYDLQILHSFHLLVYLNHCTGLGLLLSLIYYVNSDLSLNTWALILLAITVIEWWFSDLRRSPEANNYEKIWQQSAWLMGFGLGAIAYLLLFSTLKEYYFTLAHLTGFALPATLTLISYSPHSHRLDLTPKSSLVMLCLAQTLVFETPGWRVLGLAVATLIMVFNTRKLANVATAGITIGCALSTLGLALWDWVPGMPPLVSTLWLMLGAIAVSGLWGVRHYTLSKSIPHYTQALDIWAIALCGTVLTLQGTWVSQDLLSPNTLSISTSMLLSGATAYRSWYPTPQPAAIGWSSAAVMVAVLPTMQVFDFRGLSLLVATLIFIAHSRYSPKIYLTAMTVGLGLVTERVILSDWVDIPSTAWWIVGAVNVLGLWIGAKNLRLGKQAWQRQLTRLYRKSFHGWAIALCLFCLTLLTLHSVLVYTNDLLPQTSVFISLILLFIALLYSQTKRPRYSVGVGLSRFWQHRQTTGEPAPDSQTQNPDHSVRAGLSRFWENSQKTGEPAPTISNWKLLAIGWTIELLAVETLGSFESPIINLAVVNLILGLGAQLFGDWWSSKQPNASQNLRAAWHIIPLTYGILGALFRWGTVSSWTGVTTLALALIILGIGKRSPKFKPLIYLALAGITACAYELLFYQLSLQPPGATGDGLILMATLGSGILYAYRLLGKFLRPYFHLTPREFRSLCHLHWLASSLLLIIATFNPIQKGMTLGFATGATLVLYAINQGRSHIAPSPVGEGVGGEGTPPVGEGVGGEGTPPIGKVKPQELWVYLGFLEALGMRIYWLNTPVAQLLGGPLVAWKGAIATLFAYFLYFLPWQTWGWPKRPWQLAGIVIPLYAMLENPAILNQASLVVIAAYYIGLAIATKQIRFTYLTVAVLNWIIWRYFLQVPITEIFWYSLTLSLSLLYIIQVDPFLKSPQNRKLRHNLRTLISVIISLISFTAQQWIGTLTGSLSLLTIFTGLSLKTRAFLYVGTLTFLLNIFYQLGILIFDYPFSKWLVALGVGIALIWIAATFETRRDQIQAWFQDLQQWE</sequence>